<reference evidence="2" key="1">
    <citation type="journal article" date="2014" name="Science">
        <title>Ancient hybridizations among the ancestral genomes of bread wheat.</title>
        <authorList>
            <consortium name="International Wheat Genome Sequencing Consortium,"/>
            <person name="Marcussen T."/>
            <person name="Sandve S.R."/>
            <person name="Heier L."/>
            <person name="Spannagl M."/>
            <person name="Pfeifer M."/>
            <person name="Jakobsen K.S."/>
            <person name="Wulff B.B."/>
            <person name="Steuernagel B."/>
            <person name="Mayer K.F."/>
            <person name="Olsen O.A."/>
        </authorList>
    </citation>
    <scope>NUCLEOTIDE SEQUENCE [LARGE SCALE GENOMIC DNA]</scope>
    <source>
        <strain evidence="2">cv. AL8/78</strain>
    </source>
</reference>
<evidence type="ECO:0000313" key="2">
    <source>
        <dbReference type="Proteomes" id="UP000015105"/>
    </source>
</evidence>
<dbReference type="Gramene" id="AET2Gv21239100.1">
    <property type="protein sequence ID" value="AET2Gv21239100.1"/>
    <property type="gene ID" value="AET2Gv21239100"/>
</dbReference>
<dbReference type="SUPFAM" id="SSF56219">
    <property type="entry name" value="DNase I-like"/>
    <property type="match status" value="1"/>
</dbReference>
<name>A0A453DH67_AEGTS</name>
<accession>A0A453DH67</accession>
<proteinExistence type="predicted"/>
<reference evidence="1" key="4">
    <citation type="submission" date="2019-03" db="UniProtKB">
        <authorList>
            <consortium name="EnsemblPlants"/>
        </authorList>
    </citation>
    <scope>IDENTIFICATION</scope>
</reference>
<dbReference type="STRING" id="200361.A0A453DH67"/>
<dbReference type="AlphaFoldDB" id="A0A453DH67"/>
<reference evidence="2" key="2">
    <citation type="journal article" date="2017" name="Nat. Plants">
        <title>The Aegilops tauschii genome reveals multiple impacts of transposons.</title>
        <authorList>
            <person name="Zhao G."/>
            <person name="Zou C."/>
            <person name="Li K."/>
            <person name="Wang K."/>
            <person name="Li T."/>
            <person name="Gao L."/>
            <person name="Zhang X."/>
            <person name="Wang H."/>
            <person name="Yang Z."/>
            <person name="Liu X."/>
            <person name="Jiang W."/>
            <person name="Mao L."/>
            <person name="Kong X."/>
            <person name="Jiao Y."/>
            <person name="Jia J."/>
        </authorList>
    </citation>
    <scope>NUCLEOTIDE SEQUENCE [LARGE SCALE GENOMIC DNA]</scope>
    <source>
        <strain evidence="2">cv. AL8/78</strain>
    </source>
</reference>
<dbReference type="InterPro" id="IPR036691">
    <property type="entry name" value="Endo/exonu/phosph_ase_sf"/>
</dbReference>
<evidence type="ECO:0000313" key="1">
    <source>
        <dbReference type="EnsemblPlants" id="AET2Gv21239100.1"/>
    </source>
</evidence>
<dbReference type="EnsemblPlants" id="AET2Gv21239100.1">
    <property type="protein sequence ID" value="AET2Gv21239100.1"/>
    <property type="gene ID" value="AET2Gv21239100"/>
</dbReference>
<sequence length="193" mass="22944">MEISVANRKYTWSNNQDNPIFATIDRVFTSLSWDAYFRLSVVTALPRVGSDHTPLILDTGARRVSSPKIFRFEKWWLDHPDFKKMVADTWNTPVPEKTAIDIWMNKIKLFRKKARGWSINIEADIKKKKRELLLEFDILDVFSERNQIDDRDKTRMEEIKKELAHIPSKEETALWQRSRDRRIIDGDKNNAYF</sequence>
<dbReference type="Proteomes" id="UP000015105">
    <property type="component" value="Chromosome 2D"/>
</dbReference>
<evidence type="ECO:0008006" key="3">
    <source>
        <dbReference type="Google" id="ProtNLM"/>
    </source>
</evidence>
<keyword evidence="2" id="KW-1185">Reference proteome</keyword>
<organism evidence="1 2">
    <name type="scientific">Aegilops tauschii subsp. strangulata</name>
    <name type="common">Goatgrass</name>
    <dbReference type="NCBI Taxonomy" id="200361"/>
    <lineage>
        <taxon>Eukaryota</taxon>
        <taxon>Viridiplantae</taxon>
        <taxon>Streptophyta</taxon>
        <taxon>Embryophyta</taxon>
        <taxon>Tracheophyta</taxon>
        <taxon>Spermatophyta</taxon>
        <taxon>Magnoliopsida</taxon>
        <taxon>Liliopsida</taxon>
        <taxon>Poales</taxon>
        <taxon>Poaceae</taxon>
        <taxon>BOP clade</taxon>
        <taxon>Pooideae</taxon>
        <taxon>Triticodae</taxon>
        <taxon>Triticeae</taxon>
        <taxon>Triticinae</taxon>
        <taxon>Aegilops</taxon>
    </lineage>
</organism>
<protein>
    <recommendedName>
        <fullName evidence="3">Endonuclease/exonuclease/phosphatase domain-containing protein</fullName>
    </recommendedName>
</protein>
<dbReference type="Gene3D" id="3.60.10.10">
    <property type="entry name" value="Endonuclease/exonuclease/phosphatase"/>
    <property type="match status" value="1"/>
</dbReference>
<dbReference type="PANTHER" id="PTHR33710:SF71">
    <property type="entry name" value="ENDONUCLEASE_EXONUCLEASE_PHOSPHATASE DOMAIN-CONTAINING PROTEIN"/>
    <property type="match status" value="1"/>
</dbReference>
<reference evidence="1" key="5">
    <citation type="journal article" date="2021" name="G3 (Bethesda)">
        <title>Aegilops tauschii genome assembly Aet v5.0 features greater sequence contiguity and improved annotation.</title>
        <authorList>
            <person name="Wang L."/>
            <person name="Zhu T."/>
            <person name="Rodriguez J.C."/>
            <person name="Deal K.R."/>
            <person name="Dubcovsky J."/>
            <person name="McGuire P.E."/>
            <person name="Lux T."/>
            <person name="Spannagl M."/>
            <person name="Mayer K.F.X."/>
            <person name="Baldrich P."/>
            <person name="Meyers B.C."/>
            <person name="Huo N."/>
            <person name="Gu Y.Q."/>
            <person name="Zhou H."/>
            <person name="Devos K.M."/>
            <person name="Bennetzen J.L."/>
            <person name="Unver T."/>
            <person name="Budak H."/>
            <person name="Gulick P.J."/>
            <person name="Galiba G."/>
            <person name="Kalapos B."/>
            <person name="Nelson D.R."/>
            <person name="Li P."/>
            <person name="You F.M."/>
            <person name="Luo M.C."/>
            <person name="Dvorak J."/>
        </authorList>
    </citation>
    <scope>NUCLEOTIDE SEQUENCE [LARGE SCALE GENOMIC DNA]</scope>
    <source>
        <strain evidence="1">cv. AL8/78</strain>
    </source>
</reference>
<dbReference type="PANTHER" id="PTHR33710">
    <property type="entry name" value="BNAC02G09200D PROTEIN"/>
    <property type="match status" value="1"/>
</dbReference>
<reference evidence="1" key="3">
    <citation type="journal article" date="2017" name="Nature">
        <title>Genome sequence of the progenitor of the wheat D genome Aegilops tauschii.</title>
        <authorList>
            <person name="Luo M.C."/>
            <person name="Gu Y.Q."/>
            <person name="Puiu D."/>
            <person name="Wang H."/>
            <person name="Twardziok S.O."/>
            <person name="Deal K.R."/>
            <person name="Huo N."/>
            <person name="Zhu T."/>
            <person name="Wang L."/>
            <person name="Wang Y."/>
            <person name="McGuire P.E."/>
            <person name="Liu S."/>
            <person name="Long H."/>
            <person name="Ramasamy R.K."/>
            <person name="Rodriguez J.C."/>
            <person name="Van S.L."/>
            <person name="Yuan L."/>
            <person name="Wang Z."/>
            <person name="Xia Z."/>
            <person name="Xiao L."/>
            <person name="Anderson O.D."/>
            <person name="Ouyang S."/>
            <person name="Liang Y."/>
            <person name="Zimin A.V."/>
            <person name="Pertea G."/>
            <person name="Qi P."/>
            <person name="Bennetzen J.L."/>
            <person name="Dai X."/>
            <person name="Dawson M.W."/>
            <person name="Muller H.G."/>
            <person name="Kugler K."/>
            <person name="Rivarola-Duarte L."/>
            <person name="Spannagl M."/>
            <person name="Mayer K.F.X."/>
            <person name="Lu F.H."/>
            <person name="Bevan M.W."/>
            <person name="Leroy P."/>
            <person name="Li P."/>
            <person name="You F.M."/>
            <person name="Sun Q."/>
            <person name="Liu Z."/>
            <person name="Lyons E."/>
            <person name="Wicker T."/>
            <person name="Salzberg S.L."/>
            <person name="Devos K.M."/>
            <person name="Dvorak J."/>
        </authorList>
    </citation>
    <scope>NUCLEOTIDE SEQUENCE [LARGE SCALE GENOMIC DNA]</scope>
    <source>
        <strain evidence="1">cv. AL8/78</strain>
    </source>
</reference>